<dbReference type="GO" id="GO:0031047">
    <property type="term" value="P:regulatory ncRNA-mediated gene silencing"/>
    <property type="evidence" value="ECO:0007669"/>
    <property type="project" value="UniProtKB-KW"/>
</dbReference>
<evidence type="ECO:0000256" key="8">
    <source>
        <dbReference type="ARBA" id="ARBA00022842"/>
    </source>
</evidence>
<evidence type="ECO:0000256" key="12">
    <source>
        <dbReference type="ARBA" id="ARBA00048418"/>
    </source>
</evidence>
<dbReference type="Pfam" id="PF12623">
    <property type="entry name" value="Hen1_L"/>
    <property type="match status" value="1"/>
</dbReference>
<feature type="domain" description="Methyltransferase type 12" evidence="13">
    <location>
        <begin position="286"/>
        <end position="385"/>
    </location>
</feature>
<evidence type="ECO:0000313" key="15">
    <source>
        <dbReference type="EMBL" id="RPD40564.1"/>
    </source>
</evidence>
<keyword evidence="16" id="KW-1185">Reference proteome</keyword>
<dbReference type="SUPFAM" id="SSF53335">
    <property type="entry name" value="S-adenosyl-L-methionine-dependent methyltransferases"/>
    <property type="match status" value="1"/>
</dbReference>
<evidence type="ECO:0000259" key="13">
    <source>
        <dbReference type="Pfam" id="PF08242"/>
    </source>
</evidence>
<dbReference type="OrthoDB" id="626362at2"/>
<keyword evidence="8" id="KW-0460">Magnesium</keyword>
<evidence type="ECO:0000259" key="14">
    <source>
        <dbReference type="Pfam" id="PF12623"/>
    </source>
</evidence>
<evidence type="ECO:0000256" key="2">
    <source>
        <dbReference type="ARBA" id="ARBA00009026"/>
    </source>
</evidence>
<organism evidence="15 16">
    <name type="scientific">Chitinophaga barathri</name>
    <dbReference type="NCBI Taxonomy" id="1647451"/>
    <lineage>
        <taxon>Bacteria</taxon>
        <taxon>Pseudomonadati</taxon>
        <taxon>Bacteroidota</taxon>
        <taxon>Chitinophagia</taxon>
        <taxon>Chitinophagales</taxon>
        <taxon>Chitinophagaceae</taxon>
        <taxon>Chitinophaga</taxon>
    </lineage>
</organism>
<dbReference type="Gene3D" id="3.40.50.150">
    <property type="entry name" value="Vaccinia Virus protein VP39"/>
    <property type="match status" value="1"/>
</dbReference>
<dbReference type="Gene3D" id="3.30.1610.20">
    <property type="entry name" value="Hen1, N-terminal domain"/>
    <property type="match status" value="1"/>
</dbReference>
<comment type="cofactor">
    <cofactor evidence="1">
        <name>Mg(2+)</name>
        <dbReference type="ChEBI" id="CHEBI:18420"/>
    </cofactor>
</comment>
<dbReference type="InterPro" id="IPR029063">
    <property type="entry name" value="SAM-dependent_MTases_sf"/>
</dbReference>
<dbReference type="CDD" id="cd02440">
    <property type="entry name" value="AdoMet_MTases"/>
    <property type="match status" value="1"/>
</dbReference>
<keyword evidence="10" id="KW-0943">RNA-mediated gene silencing</keyword>
<dbReference type="InterPro" id="IPR038546">
    <property type="entry name" value="Hen1_N_sf"/>
</dbReference>
<dbReference type="PANTHER" id="PTHR21404:SF3">
    <property type="entry name" value="SMALL RNA 2'-O-METHYLTRANSFERASE"/>
    <property type="match status" value="1"/>
</dbReference>
<dbReference type="NCBIfam" id="TIGR04074">
    <property type="entry name" value="bacter_Hen1"/>
    <property type="match status" value="1"/>
</dbReference>
<sequence length="463" mass="52190">MLLTITNTRYPADDLSYLMHKHPAKVQETEFSQGIAHIFYPEVSPQKCTIALLLDIDPISLVRKNGPAGNDFALQQYVNDRPYAASSFLSGALAKAFSSALNGRCKDKPEMVSVPLDLEVNIPVLPVRGGENVLRGLFEPLGYTVQCTQHPLDGQFPEWGNSRYFSLKLTHTLTLQALLQHLYILIPVCDNDKHYFVGKEEVEKLMEKGRDWLETHPQKELIILRFLKHQKGLANQALEQILQEEEPAAETEETTTPSPVRVRMHDVRLQAVKDELLATGAATVADLGCGEGKLLRLLMNEKQFTGILGMDISYHSLTIAKDKLKLERLPEKQQQRIQLIQGSLTYRDERLHGYDAAALVEVIEHLDEPRLATLEKVVFGHAKPRTVIVTTPNAEYNIKFESLEAGTMRHNDHRFEWTRAQFSEWAGQVAQEHGYTVSFKPLGEEDPEVGALSQMGIFSKTTD</sequence>
<dbReference type="RefSeq" id="WP_120517119.1">
    <property type="nucleotide sequence ID" value="NZ_QXZY01000008.1"/>
</dbReference>
<feature type="domain" description="Hen1 N-terminal" evidence="14">
    <location>
        <begin position="1"/>
        <end position="241"/>
    </location>
</feature>
<evidence type="ECO:0000256" key="7">
    <source>
        <dbReference type="ARBA" id="ARBA00022723"/>
    </source>
</evidence>
<keyword evidence="6" id="KW-0949">S-adenosyl-L-methionine</keyword>
<dbReference type="Proteomes" id="UP000279089">
    <property type="component" value="Unassembled WGS sequence"/>
</dbReference>
<dbReference type="InterPro" id="IPR024026">
    <property type="entry name" value="3'-RNA_MeTfrase_Hen1_bac"/>
</dbReference>
<accession>A0A3N4M9Z0</accession>
<dbReference type="AlphaFoldDB" id="A0A3N4M9Z0"/>
<keyword evidence="7" id="KW-0479">Metal-binding</keyword>
<evidence type="ECO:0000256" key="5">
    <source>
        <dbReference type="ARBA" id="ARBA00022679"/>
    </source>
</evidence>
<evidence type="ECO:0000256" key="1">
    <source>
        <dbReference type="ARBA" id="ARBA00001946"/>
    </source>
</evidence>
<dbReference type="Pfam" id="PF08242">
    <property type="entry name" value="Methyltransf_12"/>
    <property type="match status" value="1"/>
</dbReference>
<keyword evidence="4 15" id="KW-0489">Methyltransferase</keyword>
<dbReference type="GO" id="GO:0003723">
    <property type="term" value="F:RNA binding"/>
    <property type="evidence" value="ECO:0007669"/>
    <property type="project" value="UniProtKB-KW"/>
</dbReference>
<keyword evidence="5 15" id="KW-0808">Transferase</keyword>
<comment type="similarity">
    <text evidence="2">Belongs to the methyltransferase superfamily. HEN1 family.</text>
</comment>
<evidence type="ECO:0000256" key="6">
    <source>
        <dbReference type="ARBA" id="ARBA00022691"/>
    </source>
</evidence>
<evidence type="ECO:0000256" key="10">
    <source>
        <dbReference type="ARBA" id="ARBA00023158"/>
    </source>
</evidence>
<dbReference type="PANTHER" id="PTHR21404">
    <property type="entry name" value="HEN1"/>
    <property type="match status" value="1"/>
</dbReference>
<proteinExistence type="inferred from homology"/>
<name>A0A3N4M9Z0_9BACT</name>
<protein>
    <recommendedName>
        <fullName evidence="3">Small RNA 2'-O-methyltransferase</fullName>
        <ecNumber evidence="11">2.1.1.386</ecNumber>
    </recommendedName>
</protein>
<dbReference type="InterPro" id="IPR026610">
    <property type="entry name" value="Hen1"/>
</dbReference>
<dbReference type="GO" id="GO:0046872">
    <property type="term" value="F:metal ion binding"/>
    <property type="evidence" value="ECO:0007669"/>
    <property type="project" value="UniProtKB-KW"/>
</dbReference>
<comment type="catalytic activity">
    <reaction evidence="12">
        <text>small RNA 3'-end nucleotide + S-adenosyl-L-methionine = small RNA 3'-end 2'-O-methylnucleotide + S-adenosyl-L-homocysteine + H(+)</text>
        <dbReference type="Rhea" id="RHEA:37887"/>
        <dbReference type="Rhea" id="RHEA-COMP:10415"/>
        <dbReference type="Rhea" id="RHEA-COMP:10416"/>
        <dbReference type="ChEBI" id="CHEBI:15378"/>
        <dbReference type="ChEBI" id="CHEBI:57856"/>
        <dbReference type="ChEBI" id="CHEBI:59789"/>
        <dbReference type="ChEBI" id="CHEBI:74896"/>
        <dbReference type="ChEBI" id="CHEBI:74898"/>
        <dbReference type="EC" id="2.1.1.386"/>
    </reaction>
</comment>
<evidence type="ECO:0000313" key="16">
    <source>
        <dbReference type="Proteomes" id="UP000279089"/>
    </source>
</evidence>
<dbReference type="InterPro" id="IPR013217">
    <property type="entry name" value="Methyltransf_12"/>
</dbReference>
<evidence type="ECO:0000256" key="4">
    <source>
        <dbReference type="ARBA" id="ARBA00022603"/>
    </source>
</evidence>
<dbReference type="GO" id="GO:0090486">
    <property type="term" value="F:small RNA 2'-O-methyltransferase activity"/>
    <property type="evidence" value="ECO:0007669"/>
    <property type="project" value="UniProtKB-EC"/>
</dbReference>
<evidence type="ECO:0000256" key="9">
    <source>
        <dbReference type="ARBA" id="ARBA00022884"/>
    </source>
</evidence>
<comment type="caution">
    <text evidence="15">The sequence shown here is derived from an EMBL/GenBank/DDBJ whole genome shotgun (WGS) entry which is preliminary data.</text>
</comment>
<evidence type="ECO:0000256" key="3">
    <source>
        <dbReference type="ARBA" id="ARBA00021330"/>
    </source>
</evidence>
<keyword evidence="9" id="KW-0694">RNA-binding</keyword>
<dbReference type="EC" id="2.1.1.386" evidence="11"/>
<gene>
    <name evidence="15" type="ORF">EG028_14790</name>
</gene>
<evidence type="ECO:0000256" key="11">
    <source>
        <dbReference type="ARBA" id="ARBA00035025"/>
    </source>
</evidence>
<dbReference type="InterPro" id="IPR024740">
    <property type="entry name" value="Hen1_N"/>
</dbReference>
<dbReference type="GO" id="GO:0001510">
    <property type="term" value="P:RNA methylation"/>
    <property type="evidence" value="ECO:0007669"/>
    <property type="project" value="InterPro"/>
</dbReference>
<reference evidence="16" key="1">
    <citation type="submission" date="2018-11" db="EMBL/GenBank/DDBJ databases">
        <title>Chitinophaga lutea sp.nov., isolate from arsenic contaminated soil.</title>
        <authorList>
            <person name="Zong Y."/>
        </authorList>
    </citation>
    <scope>NUCLEOTIDE SEQUENCE [LARGE SCALE GENOMIC DNA]</scope>
    <source>
        <strain evidence="16">YLT18</strain>
    </source>
</reference>
<dbReference type="EMBL" id="RMBX01000007">
    <property type="protein sequence ID" value="RPD40564.1"/>
    <property type="molecule type" value="Genomic_DNA"/>
</dbReference>